<dbReference type="EMBL" id="WHWB01034029">
    <property type="protein sequence ID" value="KAJ7414848.1"/>
    <property type="molecule type" value="Genomic_DNA"/>
</dbReference>
<keyword evidence="2" id="KW-1185">Reference proteome</keyword>
<organism evidence="1 2">
    <name type="scientific">Willisornis vidua</name>
    <name type="common">Xingu scale-backed antbird</name>
    <dbReference type="NCBI Taxonomy" id="1566151"/>
    <lineage>
        <taxon>Eukaryota</taxon>
        <taxon>Metazoa</taxon>
        <taxon>Chordata</taxon>
        <taxon>Craniata</taxon>
        <taxon>Vertebrata</taxon>
        <taxon>Euteleostomi</taxon>
        <taxon>Archelosauria</taxon>
        <taxon>Archosauria</taxon>
        <taxon>Dinosauria</taxon>
        <taxon>Saurischia</taxon>
        <taxon>Theropoda</taxon>
        <taxon>Coelurosauria</taxon>
        <taxon>Aves</taxon>
        <taxon>Neognathae</taxon>
        <taxon>Neoaves</taxon>
        <taxon>Telluraves</taxon>
        <taxon>Australaves</taxon>
        <taxon>Passeriformes</taxon>
        <taxon>Thamnophilidae</taxon>
        <taxon>Willisornis</taxon>
    </lineage>
</organism>
<protein>
    <submittedName>
        <fullName evidence="1">Contactin-associated 3</fullName>
    </submittedName>
</protein>
<proteinExistence type="predicted"/>
<comment type="caution">
    <text evidence="1">The sequence shown here is derived from an EMBL/GenBank/DDBJ whole genome shotgun (WGS) entry which is preliminary data.</text>
</comment>
<sequence>MKTMVRPTVPLQLMEVRSEVGDEVPYSGGHLYPHDDKKVIRSSQHGFTKGKSCLNNLNAFYNETTTWMDEGRAVDVVYLDFSKAFNTVFHKILSGKLRKSGPDLQRDLDRLERWAEKNPLKFNKGKGRVLTLEMNDPIHQYKLGADLFESNAVEDLGILVGTASCP</sequence>
<gene>
    <name evidence="1" type="ORF">WISP_81280</name>
</gene>
<evidence type="ECO:0000313" key="2">
    <source>
        <dbReference type="Proteomes" id="UP001145742"/>
    </source>
</evidence>
<dbReference type="PANTHER" id="PTHR33332">
    <property type="entry name" value="REVERSE TRANSCRIPTASE DOMAIN-CONTAINING PROTEIN"/>
    <property type="match status" value="1"/>
</dbReference>
<accession>A0ABQ9D4N3</accession>
<dbReference type="Proteomes" id="UP001145742">
    <property type="component" value="Unassembled WGS sequence"/>
</dbReference>
<name>A0ABQ9D4N3_9PASS</name>
<evidence type="ECO:0000313" key="1">
    <source>
        <dbReference type="EMBL" id="KAJ7414848.1"/>
    </source>
</evidence>
<reference evidence="1" key="1">
    <citation type="submission" date="2019-10" db="EMBL/GenBank/DDBJ databases">
        <authorList>
            <person name="Soares A.E.R."/>
            <person name="Aleixo A."/>
            <person name="Schneider P."/>
            <person name="Miyaki C.Y."/>
            <person name="Schneider M.P."/>
            <person name="Mello C."/>
            <person name="Vasconcelos A.T.R."/>
        </authorList>
    </citation>
    <scope>NUCLEOTIDE SEQUENCE</scope>
    <source>
        <tissue evidence="1">Muscle</tissue>
    </source>
</reference>